<evidence type="ECO:0000256" key="3">
    <source>
        <dbReference type="ARBA" id="ARBA00022605"/>
    </source>
</evidence>
<dbReference type="PIRSF" id="PIRSF000728">
    <property type="entry name" value="NAGK"/>
    <property type="match status" value="1"/>
</dbReference>
<keyword evidence="5 9" id="KW-0547">Nucleotide-binding</keyword>
<dbReference type="InterPro" id="IPR001057">
    <property type="entry name" value="Glu/AcGlu_kinase"/>
</dbReference>
<dbReference type="HAMAP" id="MF_00082">
    <property type="entry name" value="ArgB"/>
    <property type="match status" value="1"/>
</dbReference>
<dbReference type="NCBIfam" id="TIGR00761">
    <property type="entry name" value="argB"/>
    <property type="match status" value="1"/>
</dbReference>
<keyword evidence="4 9" id="KW-0808">Transferase</keyword>
<evidence type="ECO:0000313" key="12">
    <source>
        <dbReference type="Proteomes" id="UP000194931"/>
    </source>
</evidence>
<accession>A0A252BXF8</accession>
<comment type="subcellular location">
    <subcellularLocation>
        <location evidence="9">Cytoplasm</location>
    </subcellularLocation>
</comment>
<evidence type="ECO:0000256" key="1">
    <source>
        <dbReference type="ARBA" id="ARBA00004828"/>
    </source>
</evidence>
<reference evidence="12" key="1">
    <citation type="submission" date="2014-06" db="EMBL/GenBank/DDBJ databases">
        <authorList>
            <person name="Winans N.J."/>
            <person name="Newell P.D."/>
            <person name="Douglas A.E."/>
        </authorList>
    </citation>
    <scope>NUCLEOTIDE SEQUENCE [LARGE SCALE GENOMIC DNA]</scope>
</reference>
<dbReference type="PANTHER" id="PTHR23342">
    <property type="entry name" value="N-ACETYLGLUTAMATE SYNTHASE"/>
    <property type="match status" value="1"/>
</dbReference>
<evidence type="ECO:0000256" key="5">
    <source>
        <dbReference type="ARBA" id="ARBA00022741"/>
    </source>
</evidence>
<dbReference type="GO" id="GO:0003991">
    <property type="term" value="F:acetylglutamate kinase activity"/>
    <property type="evidence" value="ECO:0007669"/>
    <property type="project" value="UniProtKB-UniRule"/>
</dbReference>
<dbReference type="OrthoDB" id="9803155at2"/>
<evidence type="ECO:0000256" key="6">
    <source>
        <dbReference type="ARBA" id="ARBA00022777"/>
    </source>
</evidence>
<dbReference type="FunFam" id="3.40.1160.10:FF:000004">
    <property type="entry name" value="Acetylglutamate kinase"/>
    <property type="match status" value="1"/>
</dbReference>
<dbReference type="AlphaFoldDB" id="A0A252BXF8"/>
<dbReference type="InterPro" id="IPR037528">
    <property type="entry name" value="ArgB"/>
</dbReference>
<feature type="binding site" evidence="9">
    <location>
        <position position="202"/>
    </location>
    <ligand>
        <name>substrate</name>
    </ligand>
</feature>
<comment type="pathway">
    <text evidence="1 9">Amino-acid biosynthesis; L-arginine biosynthesis; N(2)-acetyl-L-ornithine from L-glutamate: step 2/4.</text>
</comment>
<name>A0A252BXF8_9PROT</name>
<dbReference type="eggNOG" id="COG0548">
    <property type="taxonomic scope" value="Bacteria"/>
</dbReference>
<dbReference type="EC" id="2.7.2.8" evidence="9"/>
<dbReference type="PANTHER" id="PTHR23342:SF0">
    <property type="entry name" value="N-ACETYLGLUTAMATE SYNTHASE, MITOCHONDRIAL"/>
    <property type="match status" value="1"/>
</dbReference>
<dbReference type="Proteomes" id="UP000194931">
    <property type="component" value="Unassembled WGS sequence"/>
</dbReference>
<dbReference type="InterPro" id="IPR001048">
    <property type="entry name" value="Asp/Glu/Uridylate_kinase"/>
</dbReference>
<keyword evidence="7 9" id="KW-0067">ATP-binding</keyword>
<dbReference type="SUPFAM" id="SSF53633">
    <property type="entry name" value="Carbamate kinase-like"/>
    <property type="match status" value="1"/>
</dbReference>
<sequence>MTEPRLPPSSAPHDAVHEAAVLANALPYLRRYAGDTIVVKYGGHAMGDAGLAKTFGRDIALLKQVGINPVVVHGGGPQINQMLKRLDIPSHFIDGLRVTDANVVDVIEMVLAGSVNKQVAELICEAGALAVGISGKDGKLITARKLRRTVRDMDSQIERVLDLGFVGEPVKVDPRVIYALSGSGLIPVIAPVGLGEDGETYNINADTAAGAVAGAVHATRLLMLTDVPGVLDKQGQLIPELTAAQARQAIEDGVITGGMIPKVETCIEAVQGGARGAVIIDGRMPHACLLELFTASGSGTLIRAE</sequence>
<dbReference type="GO" id="GO:0005737">
    <property type="term" value="C:cytoplasm"/>
    <property type="evidence" value="ECO:0007669"/>
    <property type="project" value="UniProtKB-SubCell"/>
</dbReference>
<evidence type="ECO:0000256" key="4">
    <source>
        <dbReference type="ARBA" id="ARBA00022679"/>
    </source>
</evidence>
<dbReference type="PRINTS" id="PR00474">
    <property type="entry name" value="GLU5KINASE"/>
</dbReference>
<dbReference type="CDD" id="cd04250">
    <property type="entry name" value="AAK_NAGK-C"/>
    <property type="match status" value="1"/>
</dbReference>
<comment type="function">
    <text evidence="9">Catalyzes the ATP-dependent phosphorylation of N-acetyl-L-glutamate.</text>
</comment>
<evidence type="ECO:0000259" key="10">
    <source>
        <dbReference type="Pfam" id="PF00696"/>
    </source>
</evidence>
<comment type="similarity">
    <text evidence="9">Belongs to the acetylglutamate kinase family. ArgB subfamily.</text>
</comment>
<evidence type="ECO:0000256" key="7">
    <source>
        <dbReference type="ARBA" id="ARBA00022840"/>
    </source>
</evidence>
<dbReference type="InterPro" id="IPR041727">
    <property type="entry name" value="NAGK-C"/>
</dbReference>
<feature type="binding site" evidence="9">
    <location>
        <begin position="75"/>
        <end position="76"/>
    </location>
    <ligand>
        <name>substrate</name>
    </ligand>
</feature>
<dbReference type="RefSeq" id="WP_086638313.1">
    <property type="nucleotide sequence ID" value="NZ_JAERKS010000023.1"/>
</dbReference>
<keyword evidence="6 9" id="KW-0418">Kinase</keyword>
<feature type="site" description="Transition state stabilizer" evidence="9">
    <location>
        <position position="40"/>
    </location>
</feature>
<dbReference type="GO" id="GO:0042450">
    <property type="term" value="P:L-arginine biosynthetic process via ornithine"/>
    <property type="evidence" value="ECO:0007669"/>
    <property type="project" value="UniProtKB-UniRule"/>
</dbReference>
<proteinExistence type="inferred from homology"/>
<dbReference type="Pfam" id="PF00696">
    <property type="entry name" value="AA_kinase"/>
    <property type="match status" value="1"/>
</dbReference>
<comment type="catalytic activity">
    <reaction evidence="8 9">
        <text>N-acetyl-L-glutamate + ATP = N-acetyl-L-glutamyl 5-phosphate + ADP</text>
        <dbReference type="Rhea" id="RHEA:14629"/>
        <dbReference type="ChEBI" id="CHEBI:30616"/>
        <dbReference type="ChEBI" id="CHEBI:44337"/>
        <dbReference type="ChEBI" id="CHEBI:57936"/>
        <dbReference type="ChEBI" id="CHEBI:456216"/>
        <dbReference type="EC" id="2.7.2.8"/>
    </reaction>
</comment>
<feature type="domain" description="Aspartate/glutamate/uridylate kinase" evidence="10">
    <location>
        <begin position="36"/>
        <end position="281"/>
    </location>
</feature>
<keyword evidence="12" id="KW-1185">Reference proteome</keyword>
<evidence type="ECO:0000256" key="9">
    <source>
        <dbReference type="HAMAP-Rule" id="MF_00082"/>
    </source>
</evidence>
<keyword evidence="2 9" id="KW-0055">Arginine biosynthesis</keyword>
<organism evidence="11 12">
    <name type="scientific">Acetobacter okinawensis</name>
    <dbReference type="NCBI Taxonomy" id="1076594"/>
    <lineage>
        <taxon>Bacteria</taxon>
        <taxon>Pseudomonadati</taxon>
        <taxon>Pseudomonadota</taxon>
        <taxon>Alphaproteobacteria</taxon>
        <taxon>Acetobacterales</taxon>
        <taxon>Acetobacteraceae</taxon>
        <taxon>Acetobacter</taxon>
    </lineage>
</organism>
<keyword evidence="9" id="KW-0963">Cytoplasm</keyword>
<dbReference type="GO" id="GO:0005524">
    <property type="term" value="F:ATP binding"/>
    <property type="evidence" value="ECO:0007669"/>
    <property type="project" value="UniProtKB-UniRule"/>
</dbReference>
<evidence type="ECO:0000256" key="2">
    <source>
        <dbReference type="ARBA" id="ARBA00022571"/>
    </source>
</evidence>
<evidence type="ECO:0000313" key="11">
    <source>
        <dbReference type="EMBL" id="OUJ13603.1"/>
    </source>
</evidence>
<keyword evidence="3 9" id="KW-0028">Amino-acid biosynthesis</keyword>
<dbReference type="EMBL" id="JOPJ01000004">
    <property type="protein sequence ID" value="OUJ13603.1"/>
    <property type="molecule type" value="Genomic_DNA"/>
</dbReference>
<protein>
    <recommendedName>
        <fullName evidence="9">Acetylglutamate kinase</fullName>
        <ecNumber evidence="9">2.7.2.8</ecNumber>
    </recommendedName>
    <alternativeName>
        <fullName evidence="9">N-acetyl-L-glutamate 5-phosphotransferase</fullName>
    </alternativeName>
    <alternativeName>
        <fullName evidence="9">NAG kinase</fullName>
        <shortName evidence="9">NAGK</shortName>
    </alternativeName>
</protein>
<gene>
    <name evidence="9" type="primary">argB</name>
    <name evidence="11" type="ORF">HK26_07570</name>
</gene>
<feature type="binding site" evidence="9">
    <location>
        <position position="97"/>
    </location>
    <ligand>
        <name>substrate</name>
    </ligand>
</feature>
<evidence type="ECO:0000256" key="8">
    <source>
        <dbReference type="ARBA" id="ARBA00048141"/>
    </source>
</evidence>
<dbReference type="STRING" id="1236501.GCA_000613865_02518"/>
<dbReference type="InterPro" id="IPR036393">
    <property type="entry name" value="AceGlu_kinase-like_sf"/>
</dbReference>
<dbReference type="Gene3D" id="3.40.1160.10">
    <property type="entry name" value="Acetylglutamate kinase-like"/>
    <property type="match status" value="1"/>
</dbReference>
<feature type="site" description="Transition state stabilizer" evidence="9">
    <location>
        <position position="262"/>
    </location>
</feature>
<dbReference type="InterPro" id="IPR004662">
    <property type="entry name" value="AcgluKinase_fam"/>
</dbReference>
<comment type="caution">
    <text evidence="11">The sequence shown here is derived from an EMBL/GenBank/DDBJ whole genome shotgun (WGS) entry which is preliminary data.</text>
</comment>
<dbReference type="UniPathway" id="UPA00068">
    <property type="reaction ID" value="UER00107"/>
</dbReference>